<feature type="region of interest" description="Disordered" evidence="1">
    <location>
        <begin position="23"/>
        <end position="45"/>
    </location>
</feature>
<organism evidence="2 3">
    <name type="scientific">Methylobacterium oryzae CBMB20</name>
    <dbReference type="NCBI Taxonomy" id="693986"/>
    <lineage>
        <taxon>Bacteria</taxon>
        <taxon>Pseudomonadati</taxon>
        <taxon>Pseudomonadota</taxon>
        <taxon>Alphaproteobacteria</taxon>
        <taxon>Hyphomicrobiales</taxon>
        <taxon>Methylobacteriaceae</taxon>
        <taxon>Methylobacterium</taxon>
    </lineage>
</organism>
<name>A0A089P7M2_9HYPH</name>
<protein>
    <submittedName>
        <fullName evidence="2">Protein of unassigned function</fullName>
    </submittedName>
</protein>
<dbReference type="HOGENOM" id="CLU_3045254_0_0_5"/>
<evidence type="ECO:0000313" key="2">
    <source>
        <dbReference type="EMBL" id="AIQ94008.1"/>
    </source>
</evidence>
<sequence>MVEVSTLRGRIALCRQIDARGAAPRNQRLDRRRPHSNRKRLFRTPSIPVCASIR</sequence>
<evidence type="ECO:0000313" key="3">
    <source>
        <dbReference type="Proteomes" id="UP000029492"/>
    </source>
</evidence>
<dbReference type="AlphaFoldDB" id="A0A089P7M2"/>
<dbReference type="KEGG" id="mor:MOC_6253"/>
<dbReference type="EMBL" id="CP003811">
    <property type="protein sequence ID" value="AIQ94008.1"/>
    <property type="molecule type" value="Genomic_DNA"/>
</dbReference>
<proteinExistence type="predicted"/>
<dbReference type="Proteomes" id="UP000029492">
    <property type="component" value="Chromosome"/>
</dbReference>
<evidence type="ECO:0000256" key="1">
    <source>
        <dbReference type="SAM" id="MobiDB-lite"/>
    </source>
</evidence>
<feature type="compositionally biased region" description="Basic residues" evidence="1">
    <location>
        <begin position="30"/>
        <end position="42"/>
    </location>
</feature>
<reference evidence="2 3" key="1">
    <citation type="journal article" date="2014" name="PLoS ONE">
        <title>Genome Information of Methylobacterium oryzae, a Plant-Probiotic Methylotroph in the Phyllosphere.</title>
        <authorList>
            <person name="Kwak M.J."/>
            <person name="Jeong H."/>
            <person name="Madhaiyan M."/>
            <person name="Lee Y."/>
            <person name="Sa T.M."/>
            <person name="Oh T.K."/>
            <person name="Kim J.F."/>
        </authorList>
    </citation>
    <scope>NUCLEOTIDE SEQUENCE [LARGE SCALE GENOMIC DNA]</scope>
    <source>
        <strain evidence="2 3">CBMB20</strain>
    </source>
</reference>
<keyword evidence="3" id="KW-1185">Reference proteome</keyword>
<accession>A0A089P7M2</accession>
<gene>
    <name evidence="2" type="ORF">MOC_6253</name>
</gene>